<evidence type="ECO:0000313" key="1">
    <source>
        <dbReference type="EMBL" id="EKF55164.1"/>
    </source>
</evidence>
<organism evidence="1 2">
    <name type="scientific">Galbibacter marinus</name>
    <dbReference type="NCBI Taxonomy" id="555500"/>
    <lineage>
        <taxon>Bacteria</taxon>
        <taxon>Pseudomonadati</taxon>
        <taxon>Bacteroidota</taxon>
        <taxon>Flavobacteriia</taxon>
        <taxon>Flavobacteriales</taxon>
        <taxon>Flavobacteriaceae</taxon>
        <taxon>Galbibacter</taxon>
    </lineage>
</organism>
<dbReference type="InterPro" id="IPR008969">
    <property type="entry name" value="CarboxyPept-like_regulatory"/>
</dbReference>
<dbReference type="SUPFAM" id="SSF49464">
    <property type="entry name" value="Carboxypeptidase regulatory domain-like"/>
    <property type="match status" value="1"/>
</dbReference>
<dbReference type="Pfam" id="PF13715">
    <property type="entry name" value="CarbopepD_reg_2"/>
    <property type="match status" value="1"/>
</dbReference>
<dbReference type="Proteomes" id="UP000007364">
    <property type="component" value="Unassembled WGS sequence"/>
</dbReference>
<dbReference type="STRING" id="555500.I215_09042"/>
<dbReference type="AlphaFoldDB" id="K2PUB3"/>
<reference evidence="1 2" key="1">
    <citation type="journal article" date="2012" name="J. Bacteriol.">
        <title>Genome Sequence of Galbibacter marinum Type Strain ck-I2-15.</title>
        <authorList>
            <person name="Lai Q."/>
            <person name="Li C."/>
            <person name="Shao Z."/>
        </authorList>
    </citation>
    <scope>NUCLEOTIDE SEQUENCE [LARGE SCALE GENOMIC DNA]</scope>
    <source>
        <strain evidence="2">ck-I2-15</strain>
    </source>
</reference>
<comment type="caution">
    <text evidence="1">The sequence shown here is derived from an EMBL/GenBank/DDBJ whole genome shotgun (WGS) entry which is preliminary data.</text>
</comment>
<accession>K2PUB3</accession>
<dbReference type="EMBL" id="AMSG01000010">
    <property type="protein sequence ID" value="EKF55164.1"/>
    <property type="molecule type" value="Genomic_DNA"/>
</dbReference>
<name>K2PUB3_9FLAO</name>
<keyword evidence="2" id="KW-1185">Reference proteome</keyword>
<gene>
    <name evidence="1" type="ORF">I215_09042</name>
</gene>
<protein>
    <recommendedName>
        <fullName evidence="3">Carboxypeptidase-like regulatory domain-containing protein</fullName>
    </recommendedName>
</protein>
<dbReference type="Gene3D" id="2.60.40.1120">
    <property type="entry name" value="Carboxypeptidase-like, regulatory domain"/>
    <property type="match status" value="1"/>
</dbReference>
<evidence type="ECO:0000313" key="2">
    <source>
        <dbReference type="Proteomes" id="UP000007364"/>
    </source>
</evidence>
<dbReference type="RefSeq" id="WP_008991657.1">
    <property type="nucleotide sequence ID" value="NZ_AMSG01000010.1"/>
</dbReference>
<sequence>MKVRTLLFLLLPLFVHPQSSVKGKIVDKDQQPIAYVNIGIVNGEKGTVTDENGFFELTLSPEELKNPNNILKISCIGFISKTYSLVDKELYKGEIRVELEQHITVLDQVTVSSNAINEYTIGHDKVNSAKQVNFSIHRKRNENLGAEIGRRFHLKKGKNTLKSLRFFISENQFDRIKLRINIYGIEDNMPKKRLNPENYILDIQNFKSGWIIYDFPKGKPWLTENNIIISLEWVDFTKEDTEKNARLAIPITVPKFFNTHYYRYGSQSQWKRFDNMSTALILDYLHHN</sequence>
<proteinExistence type="predicted"/>
<evidence type="ECO:0008006" key="3">
    <source>
        <dbReference type="Google" id="ProtNLM"/>
    </source>
</evidence>
<dbReference type="eggNOG" id="COG2304">
    <property type="taxonomic scope" value="Bacteria"/>
</dbReference>